<keyword evidence="3" id="KW-1185">Reference proteome</keyword>
<dbReference type="RefSeq" id="XP_058328261.1">
    <property type="nucleotide sequence ID" value="XM_058477916.1"/>
</dbReference>
<dbReference type="Proteomes" id="UP001150941">
    <property type="component" value="Unassembled WGS sequence"/>
</dbReference>
<name>A0A9W9NSB1_9EURO</name>
<organism evidence="2 3">
    <name type="scientific">Penicillium chermesinum</name>
    <dbReference type="NCBI Taxonomy" id="63820"/>
    <lineage>
        <taxon>Eukaryota</taxon>
        <taxon>Fungi</taxon>
        <taxon>Dikarya</taxon>
        <taxon>Ascomycota</taxon>
        <taxon>Pezizomycotina</taxon>
        <taxon>Eurotiomycetes</taxon>
        <taxon>Eurotiomycetidae</taxon>
        <taxon>Eurotiales</taxon>
        <taxon>Aspergillaceae</taxon>
        <taxon>Penicillium</taxon>
    </lineage>
</organism>
<reference evidence="2" key="1">
    <citation type="submission" date="2022-11" db="EMBL/GenBank/DDBJ databases">
        <authorList>
            <person name="Petersen C."/>
        </authorList>
    </citation>
    <scope>NUCLEOTIDE SEQUENCE</scope>
    <source>
        <strain evidence="2">IBT 19713</strain>
    </source>
</reference>
<comment type="caution">
    <text evidence="2">The sequence shown here is derived from an EMBL/GenBank/DDBJ whole genome shotgun (WGS) entry which is preliminary data.</text>
</comment>
<feature type="region of interest" description="Disordered" evidence="1">
    <location>
        <begin position="1"/>
        <end position="31"/>
    </location>
</feature>
<feature type="compositionally biased region" description="Basic and acidic residues" evidence="1">
    <location>
        <begin position="1"/>
        <end position="11"/>
    </location>
</feature>
<evidence type="ECO:0000313" key="3">
    <source>
        <dbReference type="Proteomes" id="UP001150941"/>
    </source>
</evidence>
<dbReference type="EMBL" id="JAPQKS010000006">
    <property type="protein sequence ID" value="KAJ5224078.1"/>
    <property type="molecule type" value="Genomic_DNA"/>
</dbReference>
<gene>
    <name evidence="2" type="ORF">N7468_008620</name>
</gene>
<dbReference type="GeneID" id="83205219"/>
<evidence type="ECO:0000256" key="1">
    <source>
        <dbReference type="SAM" id="MobiDB-lite"/>
    </source>
</evidence>
<reference evidence="2" key="2">
    <citation type="journal article" date="2023" name="IMA Fungus">
        <title>Comparative genomic study of the Penicillium genus elucidates a diverse pangenome and 15 lateral gene transfer events.</title>
        <authorList>
            <person name="Petersen C."/>
            <person name="Sorensen T."/>
            <person name="Nielsen M.R."/>
            <person name="Sondergaard T.E."/>
            <person name="Sorensen J.L."/>
            <person name="Fitzpatrick D.A."/>
            <person name="Frisvad J.C."/>
            <person name="Nielsen K.L."/>
        </authorList>
    </citation>
    <scope>NUCLEOTIDE SEQUENCE</scope>
    <source>
        <strain evidence="2">IBT 19713</strain>
    </source>
</reference>
<dbReference type="OrthoDB" id="4362757at2759"/>
<protein>
    <submittedName>
        <fullName evidence="2">Uncharacterized protein</fullName>
    </submittedName>
</protein>
<accession>A0A9W9NSB1</accession>
<dbReference type="AlphaFoldDB" id="A0A9W9NSB1"/>
<evidence type="ECO:0000313" key="2">
    <source>
        <dbReference type="EMBL" id="KAJ5224078.1"/>
    </source>
</evidence>
<proteinExistence type="predicted"/>
<sequence length="204" mass="23418">MVLSKTRREVEAPAGRRRGRKSPPLDPRDSERFFREGASWNEMLFQQPPRSCIGLVEKDGRAVEGPAYTEIKVQPDGDYLRIGDLIYPCSELDCGFIHPLQQEGLLWFGRLVSAEQLKKYPSLGPWRQKDGSHGDILQSQVVHATSQYLRDCDVVFFTLECGEARGRYVDKYDYNETAKRLVVWLRNLRMSLVPDRISIPMPST</sequence>